<comment type="caution">
    <text evidence="3">The sequence shown here is derived from an EMBL/GenBank/DDBJ whole genome shotgun (WGS) entry which is preliminary data.</text>
</comment>
<accession>A0A5B0M9I5</accession>
<dbReference type="Proteomes" id="UP000324748">
    <property type="component" value="Unassembled WGS sequence"/>
</dbReference>
<feature type="compositionally biased region" description="Polar residues" evidence="1">
    <location>
        <begin position="140"/>
        <end position="151"/>
    </location>
</feature>
<gene>
    <name evidence="3" type="ORF">PGT21_012480</name>
</gene>
<feature type="compositionally biased region" description="Low complexity" evidence="1">
    <location>
        <begin position="319"/>
        <end position="329"/>
    </location>
</feature>
<feature type="region of interest" description="Disordered" evidence="1">
    <location>
        <begin position="291"/>
        <end position="384"/>
    </location>
</feature>
<proteinExistence type="predicted"/>
<keyword evidence="4" id="KW-1185">Reference proteome</keyword>
<name>A0A5B0M9I5_PUCGR</name>
<evidence type="ECO:0000256" key="1">
    <source>
        <dbReference type="SAM" id="MobiDB-lite"/>
    </source>
</evidence>
<feature type="compositionally biased region" description="Polar residues" evidence="1">
    <location>
        <begin position="185"/>
        <end position="194"/>
    </location>
</feature>
<dbReference type="AlphaFoldDB" id="A0A5B0M9I5"/>
<feature type="compositionally biased region" description="Basic and acidic residues" evidence="1">
    <location>
        <begin position="167"/>
        <end position="183"/>
    </location>
</feature>
<evidence type="ECO:0000256" key="2">
    <source>
        <dbReference type="SAM" id="SignalP"/>
    </source>
</evidence>
<dbReference type="EMBL" id="VSWC01000158">
    <property type="protein sequence ID" value="KAA1073445.1"/>
    <property type="molecule type" value="Genomic_DNA"/>
</dbReference>
<feature type="signal peptide" evidence="2">
    <location>
        <begin position="1"/>
        <end position="27"/>
    </location>
</feature>
<protein>
    <submittedName>
        <fullName evidence="3">Uncharacterized protein</fullName>
    </submittedName>
</protein>
<feature type="region of interest" description="Disordered" evidence="1">
    <location>
        <begin position="131"/>
        <end position="196"/>
    </location>
</feature>
<feature type="chain" id="PRO_5023110986" evidence="2">
    <location>
        <begin position="28"/>
        <end position="512"/>
    </location>
</feature>
<evidence type="ECO:0000313" key="4">
    <source>
        <dbReference type="Proteomes" id="UP000324748"/>
    </source>
</evidence>
<keyword evidence="2" id="KW-0732">Signal</keyword>
<feature type="compositionally biased region" description="Polar residues" evidence="1">
    <location>
        <begin position="367"/>
        <end position="384"/>
    </location>
</feature>
<reference evidence="3 4" key="1">
    <citation type="submission" date="2019-05" db="EMBL/GenBank/DDBJ databases">
        <title>Emergence of the Ug99 lineage of the wheat stem rust pathogen through somatic hybridization.</title>
        <authorList>
            <person name="Li F."/>
            <person name="Upadhyaya N.M."/>
            <person name="Sperschneider J."/>
            <person name="Matny O."/>
            <person name="Nguyen-Phuc H."/>
            <person name="Mago R."/>
            <person name="Raley C."/>
            <person name="Miller M.E."/>
            <person name="Silverstein K.A.T."/>
            <person name="Henningsen E."/>
            <person name="Hirsch C.D."/>
            <person name="Visser B."/>
            <person name="Pretorius Z.A."/>
            <person name="Steffenson B.J."/>
            <person name="Schwessinger B."/>
            <person name="Dodds P.N."/>
            <person name="Figueroa M."/>
        </authorList>
    </citation>
    <scope>NUCLEOTIDE SEQUENCE [LARGE SCALE GENOMIC DNA]</scope>
    <source>
        <strain evidence="3">21-0</strain>
    </source>
</reference>
<sequence length="512" mass="57600">MPSTFNLVNPVKRHVLFWSLTLTLVSSSVTPRRPVLARLQSKPPKLKVAPHSMHGFKGLSPRFEISEISTATNTQYIFLFILKSTSVPRPGEEIMNSDCCGGNAPDHRLSTPKNVIISDNPVLKDDIAQPKHSQVPIENGGSSIHRSTQGRTPDKELSTQESTIPVGRDEKPSSSRDPEDPSIRSDYSQIPVKSSDQDFQKNVLKHKQDTPYLPKVESPIVTFPLVSRTSYRKSKELPASHWLKVCQNRHRLKHLAQSPSSQVKAPSSVEEEITSFWVKLAKLKISAKEPKEQFSTKDLKSSLGREEKLKSVQNTDVGSSSFSTHSPSSERWPVKVSESILSDLKQKGPNSPQEVSLMELPGKDHSGNWSEKSPQVQGNLTSPSSIVPSKLLSLISRRQNERISSSESSPSREALDASGVVISKERQNARRQWRKAATNIRPVSAWGSLRDRAIHKADGFVQKVDYWIEKIKDIVDKIHEEWEQFDSLLEVLEMYLNSRDHHQLDPFGLRDW</sequence>
<feature type="compositionally biased region" description="Basic and acidic residues" evidence="1">
    <location>
        <begin position="291"/>
        <end position="310"/>
    </location>
</feature>
<evidence type="ECO:0000313" key="3">
    <source>
        <dbReference type="EMBL" id="KAA1073445.1"/>
    </source>
</evidence>
<organism evidence="3 4">
    <name type="scientific">Puccinia graminis f. sp. tritici</name>
    <dbReference type="NCBI Taxonomy" id="56615"/>
    <lineage>
        <taxon>Eukaryota</taxon>
        <taxon>Fungi</taxon>
        <taxon>Dikarya</taxon>
        <taxon>Basidiomycota</taxon>
        <taxon>Pucciniomycotina</taxon>
        <taxon>Pucciniomycetes</taxon>
        <taxon>Pucciniales</taxon>
        <taxon>Pucciniaceae</taxon>
        <taxon>Puccinia</taxon>
    </lineage>
</organism>